<keyword evidence="3" id="KW-1185">Reference proteome</keyword>
<feature type="region of interest" description="Disordered" evidence="1">
    <location>
        <begin position="37"/>
        <end position="128"/>
    </location>
</feature>
<reference evidence="2" key="1">
    <citation type="journal article" date="2022" name="bioRxiv">
        <title>Sequencing and chromosome-scale assembly of the giantPleurodeles waltlgenome.</title>
        <authorList>
            <person name="Brown T."/>
            <person name="Elewa A."/>
            <person name="Iarovenko S."/>
            <person name="Subramanian E."/>
            <person name="Araus A.J."/>
            <person name="Petzold A."/>
            <person name="Susuki M."/>
            <person name="Suzuki K.-i.T."/>
            <person name="Hayashi T."/>
            <person name="Toyoda A."/>
            <person name="Oliveira C."/>
            <person name="Osipova E."/>
            <person name="Leigh N.D."/>
            <person name="Simon A."/>
            <person name="Yun M.H."/>
        </authorList>
    </citation>
    <scope>NUCLEOTIDE SEQUENCE</scope>
    <source>
        <strain evidence="2">20211129_DDA</strain>
        <tissue evidence="2">Liver</tissue>
    </source>
</reference>
<name>A0AAV7UE31_PLEWA</name>
<gene>
    <name evidence="2" type="ORF">NDU88_002757</name>
</gene>
<dbReference type="EMBL" id="JANPWB010000005">
    <property type="protein sequence ID" value="KAJ1185972.1"/>
    <property type="molecule type" value="Genomic_DNA"/>
</dbReference>
<evidence type="ECO:0000256" key="1">
    <source>
        <dbReference type="SAM" id="MobiDB-lite"/>
    </source>
</evidence>
<evidence type="ECO:0000313" key="2">
    <source>
        <dbReference type="EMBL" id="KAJ1185972.1"/>
    </source>
</evidence>
<organism evidence="2 3">
    <name type="scientific">Pleurodeles waltl</name>
    <name type="common">Iberian ribbed newt</name>
    <dbReference type="NCBI Taxonomy" id="8319"/>
    <lineage>
        <taxon>Eukaryota</taxon>
        <taxon>Metazoa</taxon>
        <taxon>Chordata</taxon>
        <taxon>Craniata</taxon>
        <taxon>Vertebrata</taxon>
        <taxon>Euteleostomi</taxon>
        <taxon>Amphibia</taxon>
        <taxon>Batrachia</taxon>
        <taxon>Caudata</taxon>
        <taxon>Salamandroidea</taxon>
        <taxon>Salamandridae</taxon>
        <taxon>Pleurodelinae</taxon>
        <taxon>Pleurodeles</taxon>
    </lineage>
</organism>
<accession>A0AAV7UE31</accession>
<dbReference type="Proteomes" id="UP001066276">
    <property type="component" value="Chromosome 3_1"/>
</dbReference>
<sequence>MQKARRDTGTKRNVQLNSLAILLRLDALCGERDGTLGRARSSVRGKPGAGTRKPARTCLEGSEPVVPVDLLRTRPGPTGMHRAPAQSMKGSPTAQGRTRTSRAHGHAAQQSVRRFVVPQACSAPNPEQ</sequence>
<evidence type="ECO:0000313" key="3">
    <source>
        <dbReference type="Proteomes" id="UP001066276"/>
    </source>
</evidence>
<protein>
    <submittedName>
        <fullName evidence="2">Uncharacterized protein</fullName>
    </submittedName>
</protein>
<proteinExistence type="predicted"/>
<feature type="compositionally biased region" description="Polar residues" evidence="1">
    <location>
        <begin position="88"/>
        <end position="98"/>
    </location>
</feature>
<comment type="caution">
    <text evidence="2">The sequence shown here is derived from an EMBL/GenBank/DDBJ whole genome shotgun (WGS) entry which is preliminary data.</text>
</comment>
<dbReference type="AlphaFoldDB" id="A0AAV7UE31"/>